<accession>A0A0D1Y6G9</accession>
<protein>
    <submittedName>
        <fullName evidence="2">Uncharacterized protein</fullName>
    </submittedName>
</protein>
<dbReference type="OrthoDB" id="4119392at2759"/>
<dbReference type="AlphaFoldDB" id="A0A0D1Y6G9"/>
<proteinExistence type="predicted"/>
<name>A0A0D1Y6G9_9EURO</name>
<sequence length="290" mass="32619">MPPFLPNVRSVSRSRHSGPRSIVYRTTDKSFILSNESLKKRTFKRGFGSSTTIFDLSASTDLTQLPLQTPSGEKGFDKSDMNRQGDQRDNLRDGSSGRPHKSGRKKEQQDLDDYDPLVSGMNPLQEIPILPIYDLIMVLQQRGITVRLTSAAVREAAAQGFINRSNAVNGDRISPEIERTSRQDTHNINVALTVLLNCGADIDFGPLVREHRPSSIKCTTCGETFANQREKDEHRVRRTCEYCDDDDPYTHNCQTKFDDHIRRTHNINPHRRMPSHSGSDAGWGGGGQRN</sequence>
<dbReference type="EMBL" id="KN847500">
    <property type="protein sequence ID" value="KIW10466.1"/>
    <property type="molecule type" value="Genomic_DNA"/>
</dbReference>
<feature type="region of interest" description="Disordered" evidence="1">
    <location>
        <begin position="1"/>
        <end position="21"/>
    </location>
</feature>
<keyword evidence="3" id="KW-1185">Reference proteome</keyword>
<gene>
    <name evidence="2" type="ORF">PV08_11430</name>
</gene>
<dbReference type="VEuPathDB" id="FungiDB:PV08_11430"/>
<feature type="compositionally biased region" description="Gly residues" evidence="1">
    <location>
        <begin position="281"/>
        <end position="290"/>
    </location>
</feature>
<reference evidence="2 3" key="1">
    <citation type="submission" date="2015-01" db="EMBL/GenBank/DDBJ databases">
        <title>The Genome Sequence of Exophiala spinifera CBS89968.</title>
        <authorList>
            <consortium name="The Broad Institute Genomics Platform"/>
            <person name="Cuomo C."/>
            <person name="de Hoog S."/>
            <person name="Gorbushina A."/>
            <person name="Stielow B."/>
            <person name="Teixiera M."/>
            <person name="Abouelleil A."/>
            <person name="Chapman S.B."/>
            <person name="Priest M."/>
            <person name="Young S.K."/>
            <person name="Wortman J."/>
            <person name="Nusbaum C."/>
            <person name="Birren B."/>
        </authorList>
    </citation>
    <scope>NUCLEOTIDE SEQUENCE [LARGE SCALE GENOMIC DNA]</scope>
    <source>
        <strain evidence="2 3">CBS 89968</strain>
    </source>
</reference>
<evidence type="ECO:0000256" key="1">
    <source>
        <dbReference type="SAM" id="MobiDB-lite"/>
    </source>
</evidence>
<evidence type="ECO:0000313" key="3">
    <source>
        <dbReference type="Proteomes" id="UP000053328"/>
    </source>
</evidence>
<dbReference type="Proteomes" id="UP000053328">
    <property type="component" value="Unassembled WGS sequence"/>
</dbReference>
<dbReference type="RefSeq" id="XP_016230682.1">
    <property type="nucleotide sequence ID" value="XM_016385738.1"/>
</dbReference>
<feature type="compositionally biased region" description="Basic and acidic residues" evidence="1">
    <location>
        <begin position="74"/>
        <end position="92"/>
    </location>
</feature>
<dbReference type="HOGENOM" id="CLU_083662_0_0_1"/>
<evidence type="ECO:0000313" key="2">
    <source>
        <dbReference type="EMBL" id="KIW10466.1"/>
    </source>
</evidence>
<dbReference type="GeneID" id="27338513"/>
<organism evidence="2 3">
    <name type="scientific">Exophiala spinifera</name>
    <dbReference type="NCBI Taxonomy" id="91928"/>
    <lineage>
        <taxon>Eukaryota</taxon>
        <taxon>Fungi</taxon>
        <taxon>Dikarya</taxon>
        <taxon>Ascomycota</taxon>
        <taxon>Pezizomycotina</taxon>
        <taxon>Eurotiomycetes</taxon>
        <taxon>Chaetothyriomycetidae</taxon>
        <taxon>Chaetothyriales</taxon>
        <taxon>Herpotrichiellaceae</taxon>
        <taxon>Exophiala</taxon>
    </lineage>
</organism>
<feature type="region of interest" description="Disordered" evidence="1">
    <location>
        <begin position="64"/>
        <end position="117"/>
    </location>
</feature>
<feature type="region of interest" description="Disordered" evidence="1">
    <location>
        <begin position="266"/>
        <end position="290"/>
    </location>
</feature>